<dbReference type="Proteomes" id="UP001590950">
    <property type="component" value="Unassembled WGS sequence"/>
</dbReference>
<gene>
    <name evidence="1" type="ORF">N7G274_008064</name>
</gene>
<organism evidence="1 2">
    <name type="scientific">Stereocaulon virgatum</name>
    <dbReference type="NCBI Taxonomy" id="373712"/>
    <lineage>
        <taxon>Eukaryota</taxon>
        <taxon>Fungi</taxon>
        <taxon>Dikarya</taxon>
        <taxon>Ascomycota</taxon>
        <taxon>Pezizomycotina</taxon>
        <taxon>Lecanoromycetes</taxon>
        <taxon>OSLEUM clade</taxon>
        <taxon>Lecanoromycetidae</taxon>
        <taxon>Lecanorales</taxon>
        <taxon>Lecanorineae</taxon>
        <taxon>Stereocaulaceae</taxon>
        <taxon>Stereocaulon</taxon>
    </lineage>
</organism>
<comment type="caution">
    <text evidence="1">The sequence shown here is derived from an EMBL/GenBank/DDBJ whole genome shotgun (WGS) entry which is preliminary data.</text>
</comment>
<sequence length="127" mass="14455">MMPRALKPLPMDEATDWSGHILPRQMANYLCIGCIVRIVIQNPTKCSEAIYFKITKIKDGTYWGIAQDTYRLSDQVGLPEGTQMTFRKGNINEIPLDWQPKCFQKAVKHLEGQIKPYGYAVTGVRHA</sequence>
<accession>A0ABR4A1S2</accession>
<name>A0ABR4A1S2_9LECA</name>
<proteinExistence type="predicted"/>
<keyword evidence="2" id="KW-1185">Reference proteome</keyword>
<reference evidence="1 2" key="1">
    <citation type="submission" date="2024-09" db="EMBL/GenBank/DDBJ databases">
        <title>Rethinking Asexuality: The Enigmatic Case of Functional Sexual Genes in Lepraria (Stereocaulaceae).</title>
        <authorList>
            <person name="Doellman M."/>
            <person name="Sun Y."/>
            <person name="Barcenas-Pena A."/>
            <person name="Lumbsch H.T."/>
            <person name="Grewe F."/>
        </authorList>
    </citation>
    <scope>NUCLEOTIDE SEQUENCE [LARGE SCALE GENOMIC DNA]</scope>
    <source>
        <strain evidence="1 2">Mercado 3170</strain>
    </source>
</reference>
<evidence type="ECO:0000313" key="1">
    <source>
        <dbReference type="EMBL" id="KAL2039015.1"/>
    </source>
</evidence>
<protein>
    <submittedName>
        <fullName evidence="1">Uncharacterized protein</fullName>
    </submittedName>
</protein>
<dbReference type="EMBL" id="JBEFKJ010000027">
    <property type="protein sequence ID" value="KAL2039015.1"/>
    <property type="molecule type" value="Genomic_DNA"/>
</dbReference>
<evidence type="ECO:0000313" key="2">
    <source>
        <dbReference type="Proteomes" id="UP001590950"/>
    </source>
</evidence>